<organism evidence="1 2">
    <name type="scientific">Solanum verrucosum</name>
    <dbReference type="NCBI Taxonomy" id="315347"/>
    <lineage>
        <taxon>Eukaryota</taxon>
        <taxon>Viridiplantae</taxon>
        <taxon>Streptophyta</taxon>
        <taxon>Embryophyta</taxon>
        <taxon>Tracheophyta</taxon>
        <taxon>Spermatophyta</taxon>
        <taxon>Magnoliopsida</taxon>
        <taxon>eudicotyledons</taxon>
        <taxon>Gunneridae</taxon>
        <taxon>Pentapetalae</taxon>
        <taxon>asterids</taxon>
        <taxon>lamiids</taxon>
        <taxon>Solanales</taxon>
        <taxon>Solanaceae</taxon>
        <taxon>Solanoideae</taxon>
        <taxon>Solaneae</taxon>
        <taxon>Solanum</taxon>
    </lineage>
</organism>
<name>A0AAF0ZRK4_SOLVR</name>
<dbReference type="EMBL" id="CP133620">
    <property type="protein sequence ID" value="WMV46444.1"/>
    <property type="molecule type" value="Genomic_DNA"/>
</dbReference>
<dbReference type="AlphaFoldDB" id="A0AAF0ZRK4"/>
<protein>
    <submittedName>
        <fullName evidence="1">Uncharacterized protein</fullName>
    </submittedName>
</protein>
<gene>
    <name evidence="1" type="ORF">MTR67_039829</name>
</gene>
<dbReference type="Proteomes" id="UP001234989">
    <property type="component" value="Chromosome 9"/>
</dbReference>
<accession>A0AAF0ZRK4</accession>
<evidence type="ECO:0000313" key="1">
    <source>
        <dbReference type="EMBL" id="WMV46444.1"/>
    </source>
</evidence>
<proteinExistence type="predicted"/>
<evidence type="ECO:0000313" key="2">
    <source>
        <dbReference type="Proteomes" id="UP001234989"/>
    </source>
</evidence>
<reference evidence="1" key="1">
    <citation type="submission" date="2023-08" db="EMBL/GenBank/DDBJ databases">
        <title>A de novo genome assembly of Solanum verrucosum Schlechtendal, a Mexican diploid species geographically isolated from the other diploid A-genome species in potato relatives.</title>
        <authorList>
            <person name="Hosaka K."/>
        </authorList>
    </citation>
    <scope>NUCLEOTIDE SEQUENCE</scope>
    <source>
        <tissue evidence="1">Young leaves</tissue>
    </source>
</reference>
<keyword evidence="2" id="KW-1185">Reference proteome</keyword>
<sequence length="26" mass="3053">MQQEKVIAYASTKKIMKRIITLMILT</sequence>